<protein>
    <recommendedName>
        <fullName evidence="4 8">Protein PNS1</fullName>
    </recommendedName>
</protein>
<evidence type="ECO:0000256" key="1">
    <source>
        <dbReference type="ARBA" id="ARBA00002957"/>
    </source>
</evidence>
<evidence type="ECO:0000256" key="6">
    <source>
        <dbReference type="ARBA" id="ARBA00022989"/>
    </source>
</evidence>
<evidence type="ECO:0000256" key="9">
    <source>
        <dbReference type="SAM" id="MobiDB-lite"/>
    </source>
</evidence>
<feature type="transmembrane region" description="Helical" evidence="8">
    <location>
        <begin position="363"/>
        <end position="381"/>
    </location>
</feature>
<dbReference type="InParanoid" id="A0A2J6SHD1"/>
<feature type="transmembrane region" description="Helical" evidence="8">
    <location>
        <begin position="255"/>
        <end position="283"/>
    </location>
</feature>
<dbReference type="InterPro" id="IPR007603">
    <property type="entry name" value="Choline_transptr-like"/>
</dbReference>
<feature type="transmembrane region" description="Helical" evidence="8">
    <location>
        <begin position="215"/>
        <end position="234"/>
    </location>
</feature>
<dbReference type="FunCoup" id="A0A2J6SHD1">
    <property type="interactions" value="266"/>
</dbReference>
<comment type="function">
    <text evidence="1 8">Probably involved in transport through the plasma membrane.</text>
</comment>
<dbReference type="PANTHER" id="PTHR12385:SF4">
    <property type="entry name" value="PROTEIN PNS1"/>
    <property type="match status" value="1"/>
</dbReference>
<feature type="transmembrane region" description="Helical" evidence="8">
    <location>
        <begin position="303"/>
        <end position="320"/>
    </location>
</feature>
<accession>A0A2J6SHD1</accession>
<name>A0A2J6SHD1_9HELO</name>
<evidence type="ECO:0000256" key="3">
    <source>
        <dbReference type="ARBA" id="ARBA00007168"/>
    </source>
</evidence>
<feature type="transmembrane region" description="Helical" evidence="8">
    <location>
        <begin position="496"/>
        <end position="518"/>
    </location>
</feature>
<feature type="transmembrane region" description="Helical" evidence="8">
    <location>
        <begin position="401"/>
        <end position="418"/>
    </location>
</feature>
<dbReference type="Proteomes" id="UP000235371">
    <property type="component" value="Unassembled WGS sequence"/>
</dbReference>
<dbReference type="STRING" id="1095630.A0A2J6SHD1"/>
<keyword evidence="5 8" id="KW-0812">Transmembrane</keyword>
<dbReference type="GO" id="GO:0005886">
    <property type="term" value="C:plasma membrane"/>
    <property type="evidence" value="ECO:0007669"/>
    <property type="project" value="UniProtKB-SubCell"/>
</dbReference>
<evidence type="ECO:0000256" key="4">
    <source>
        <dbReference type="ARBA" id="ARBA00015388"/>
    </source>
</evidence>
<dbReference type="RefSeq" id="XP_024727073.1">
    <property type="nucleotide sequence ID" value="XM_024884141.1"/>
</dbReference>
<feature type="transmembrane region" description="Helical" evidence="8">
    <location>
        <begin position="160"/>
        <end position="181"/>
    </location>
</feature>
<keyword evidence="11" id="KW-1185">Reference proteome</keyword>
<dbReference type="Pfam" id="PF04515">
    <property type="entry name" value="Choline_transpo"/>
    <property type="match status" value="1"/>
</dbReference>
<comment type="similarity">
    <text evidence="3 8">Belongs to the CTL (choline transporter-like) family.</text>
</comment>
<proteinExistence type="inferred from homology"/>
<dbReference type="PANTHER" id="PTHR12385">
    <property type="entry name" value="CHOLINE TRANSPORTER-LIKE (SLC FAMILY 44)"/>
    <property type="match status" value="1"/>
</dbReference>
<evidence type="ECO:0000313" key="11">
    <source>
        <dbReference type="Proteomes" id="UP000235371"/>
    </source>
</evidence>
<reference evidence="10 11" key="1">
    <citation type="submission" date="2016-04" db="EMBL/GenBank/DDBJ databases">
        <title>A degradative enzymes factory behind the ericoid mycorrhizal symbiosis.</title>
        <authorList>
            <consortium name="DOE Joint Genome Institute"/>
            <person name="Martino E."/>
            <person name="Morin E."/>
            <person name="Grelet G."/>
            <person name="Kuo A."/>
            <person name="Kohler A."/>
            <person name="Daghino S."/>
            <person name="Barry K."/>
            <person name="Choi C."/>
            <person name="Cichocki N."/>
            <person name="Clum A."/>
            <person name="Copeland A."/>
            <person name="Hainaut M."/>
            <person name="Haridas S."/>
            <person name="Labutti K."/>
            <person name="Lindquist E."/>
            <person name="Lipzen A."/>
            <person name="Khouja H.-R."/>
            <person name="Murat C."/>
            <person name="Ohm R."/>
            <person name="Olson A."/>
            <person name="Spatafora J."/>
            <person name="Veneault-Fourrey C."/>
            <person name="Henrissat B."/>
            <person name="Grigoriev I."/>
            <person name="Martin F."/>
            <person name="Perotto S."/>
        </authorList>
    </citation>
    <scope>NUCLEOTIDE SEQUENCE [LARGE SCALE GENOMIC DNA]</scope>
    <source>
        <strain evidence="10 11">E</strain>
    </source>
</reference>
<dbReference type="OrthoDB" id="44736at2759"/>
<feature type="region of interest" description="Disordered" evidence="9">
    <location>
        <begin position="1"/>
        <end position="98"/>
    </location>
</feature>
<dbReference type="EMBL" id="KZ613913">
    <property type="protein sequence ID" value="PMD50169.1"/>
    <property type="molecule type" value="Genomic_DNA"/>
</dbReference>
<evidence type="ECO:0000256" key="2">
    <source>
        <dbReference type="ARBA" id="ARBA00004651"/>
    </source>
</evidence>
<dbReference type="GeneID" id="36592218"/>
<keyword evidence="6 8" id="KW-1133">Transmembrane helix</keyword>
<dbReference type="AlphaFoldDB" id="A0A2J6SHD1"/>
<evidence type="ECO:0000256" key="5">
    <source>
        <dbReference type="ARBA" id="ARBA00022692"/>
    </source>
</evidence>
<feature type="transmembrane region" description="Helical" evidence="8">
    <location>
        <begin position="188"/>
        <end position="209"/>
    </location>
</feature>
<evidence type="ECO:0000313" key="10">
    <source>
        <dbReference type="EMBL" id="PMD50169.1"/>
    </source>
</evidence>
<feature type="transmembrane region" description="Helical" evidence="8">
    <location>
        <begin position="460"/>
        <end position="484"/>
    </location>
</feature>
<organism evidence="10 11">
    <name type="scientific">Hyaloscypha bicolor E</name>
    <dbReference type="NCBI Taxonomy" id="1095630"/>
    <lineage>
        <taxon>Eukaryota</taxon>
        <taxon>Fungi</taxon>
        <taxon>Dikarya</taxon>
        <taxon>Ascomycota</taxon>
        <taxon>Pezizomycotina</taxon>
        <taxon>Leotiomycetes</taxon>
        <taxon>Helotiales</taxon>
        <taxon>Hyaloscyphaceae</taxon>
        <taxon>Hyaloscypha</taxon>
        <taxon>Hyaloscypha bicolor</taxon>
    </lineage>
</organism>
<evidence type="ECO:0000256" key="8">
    <source>
        <dbReference type="RuleBase" id="RU368066"/>
    </source>
</evidence>
<comment type="subcellular location">
    <subcellularLocation>
        <location evidence="2 8">Cell membrane</location>
        <topology evidence="2 8">Multi-pass membrane protein</topology>
    </subcellularLocation>
</comment>
<feature type="compositionally biased region" description="Pro residues" evidence="9">
    <location>
        <begin position="60"/>
        <end position="80"/>
    </location>
</feature>
<feature type="transmembrane region" description="Helical" evidence="8">
    <location>
        <begin position="111"/>
        <end position="132"/>
    </location>
</feature>
<feature type="compositionally biased region" description="Low complexity" evidence="9">
    <location>
        <begin position="24"/>
        <end position="44"/>
    </location>
</feature>
<dbReference type="GO" id="GO:0022857">
    <property type="term" value="F:transmembrane transporter activity"/>
    <property type="evidence" value="ECO:0007669"/>
    <property type="project" value="UniProtKB-UniRule"/>
</dbReference>
<gene>
    <name evidence="10" type="ORF">K444DRAFT_637576</name>
</gene>
<sequence length="562" mass="62042">MAYNQPQHGGAADAYYQEGHQDIGAQQQGQYQQQPYGYAVAQGGSFHSPLPQQPQYQQQAPPPQQYQQQAPPPQQYPQRPPHYGKQPDTGNGEKMGFDQTFTIDRPKYNDVWASVLFILTFCGFTAVSVLSIRGYATTNQGSGIYNGGSANSVALNSNTIILFAFILAVAFCFSFAYFWIIRAFTKQAIWITGILQIVLGIGTAVVYFARHYYSAAIVFLIFSVFYIICFISWIPRIPFSVLMLQTVIDVAKNYGHVFIVSLVGGLVATAYAAWFSVTLVAVYAKYYPGQPGCDASGGSCSKGKVIGLLVFITFASYWISEVIKNVMHCTISGVYGSWYFCANKPSGFPKGATRGAFKRSMTYSFGSISFGSLIVAIIQFLRQACSIAQQNEAAQGNLMGQIFFCILGCFIGLLDWAVQFINEYAFSYIALYGKAYIPAAKTTWTMMRDRGIDALVNECLINPVLTMGAVFVAYVCSFLAYLYVSFTKPAYNDGDAFTAVIMAFAFLVGLQIANIFLVPIKSGVATFFVAMAFDPQVLIQEFPDLWQRLVQVYPHVQIAVHA</sequence>
<evidence type="ECO:0000256" key="7">
    <source>
        <dbReference type="ARBA" id="ARBA00023136"/>
    </source>
</evidence>
<keyword evidence="7 8" id="KW-0472">Membrane</keyword>